<dbReference type="SMART" id="SM00387">
    <property type="entry name" value="HATPase_c"/>
    <property type="match status" value="1"/>
</dbReference>
<sequence>MTQQDTRAFDAILAQAVDGQRRGVLKAGAAVRLVGTLAFLLIVLALWLGGRPDWAPYPLPLGLYLGVAGLLFALHRKPLIRWLSVAQSVVDVGLVFWLQHTALPISPFPAGVAGFSLGLFALVVVLSSLTLFPSVVYLTTTLAAIAQATLMREAGVGFGAVAVAVVVLGMVAVMSQYGSHRVRQLVLALSRTEVERQVEARRFQEVEQARGTIENMLSEARAHNAQLLALQQEKDQLTQFVVHDLRSPLSALTMTFSLLENELAMGDAGLRQAVRTGVAVTGRMERMIAELLDIPRLEEGQLELRAQRITAIPLLEEVRLAAASGAQFRRLKLEAEAPADLEFHGDRSLLLRVVENLTTNALRHTPPGGRVRLEVGTDAGGTWLAVRNDGTPIPPELRERLFGKYSQGDKERSHRTGYGLGLYFCRLAVEAHGGRLSVEDTPGWPTSFVARLPPLPAQSRSASPG</sequence>
<dbReference type="SUPFAM" id="SSF47384">
    <property type="entry name" value="Homodimeric domain of signal transducing histidine kinase"/>
    <property type="match status" value="1"/>
</dbReference>
<dbReference type="Gene3D" id="1.10.287.130">
    <property type="match status" value="1"/>
</dbReference>
<keyword evidence="8" id="KW-0472">Membrane</keyword>
<comment type="caution">
    <text evidence="10">The sequence shown here is derived from an EMBL/GenBank/DDBJ whole genome shotgun (WGS) entry which is preliminary data.</text>
</comment>
<keyword evidence="8" id="KW-0812">Transmembrane</keyword>
<dbReference type="Gene3D" id="3.30.565.10">
    <property type="entry name" value="Histidine kinase-like ATPase, C-terminal domain"/>
    <property type="match status" value="1"/>
</dbReference>
<dbReference type="EC" id="2.7.13.3" evidence="2"/>
<evidence type="ECO:0000256" key="3">
    <source>
        <dbReference type="ARBA" id="ARBA00022553"/>
    </source>
</evidence>
<evidence type="ECO:0000256" key="8">
    <source>
        <dbReference type="SAM" id="Phobius"/>
    </source>
</evidence>
<name>A0ABU5H5Z4_9BACT</name>
<dbReference type="Proteomes" id="UP001291309">
    <property type="component" value="Unassembled WGS sequence"/>
</dbReference>
<dbReference type="GO" id="GO:0016301">
    <property type="term" value="F:kinase activity"/>
    <property type="evidence" value="ECO:0007669"/>
    <property type="project" value="UniProtKB-KW"/>
</dbReference>
<accession>A0ABU5H5Z4</accession>
<feature type="transmembrane region" description="Helical" evidence="8">
    <location>
        <begin position="29"/>
        <end position="48"/>
    </location>
</feature>
<feature type="transmembrane region" description="Helical" evidence="8">
    <location>
        <begin position="119"/>
        <end position="144"/>
    </location>
</feature>
<feature type="transmembrane region" description="Helical" evidence="8">
    <location>
        <begin position="156"/>
        <end position="177"/>
    </location>
</feature>
<dbReference type="CDD" id="cd00082">
    <property type="entry name" value="HisKA"/>
    <property type="match status" value="1"/>
</dbReference>
<dbReference type="SUPFAM" id="SSF55874">
    <property type="entry name" value="ATPase domain of HSP90 chaperone/DNA topoisomerase II/histidine kinase"/>
    <property type="match status" value="1"/>
</dbReference>
<evidence type="ECO:0000256" key="6">
    <source>
        <dbReference type="ARBA" id="ARBA00023012"/>
    </source>
</evidence>
<evidence type="ECO:0000313" key="10">
    <source>
        <dbReference type="EMBL" id="MDY7228547.1"/>
    </source>
</evidence>
<dbReference type="InterPro" id="IPR036097">
    <property type="entry name" value="HisK_dim/P_sf"/>
</dbReference>
<evidence type="ECO:0000256" key="2">
    <source>
        <dbReference type="ARBA" id="ARBA00012438"/>
    </source>
</evidence>
<evidence type="ECO:0000259" key="9">
    <source>
        <dbReference type="PROSITE" id="PS50109"/>
    </source>
</evidence>
<dbReference type="InterPro" id="IPR003661">
    <property type="entry name" value="HisK_dim/P_dom"/>
</dbReference>
<feature type="transmembrane region" description="Helical" evidence="8">
    <location>
        <begin position="54"/>
        <end position="72"/>
    </location>
</feature>
<dbReference type="InterPro" id="IPR004358">
    <property type="entry name" value="Sig_transdc_His_kin-like_C"/>
</dbReference>
<dbReference type="InterPro" id="IPR005467">
    <property type="entry name" value="His_kinase_dom"/>
</dbReference>
<evidence type="ECO:0000256" key="5">
    <source>
        <dbReference type="ARBA" id="ARBA00022777"/>
    </source>
</evidence>
<dbReference type="PRINTS" id="PR00344">
    <property type="entry name" value="BCTRLSENSOR"/>
</dbReference>
<dbReference type="InterPro" id="IPR003594">
    <property type="entry name" value="HATPase_dom"/>
</dbReference>
<organism evidence="10 11">
    <name type="scientific">Hyalangium rubrum</name>
    <dbReference type="NCBI Taxonomy" id="3103134"/>
    <lineage>
        <taxon>Bacteria</taxon>
        <taxon>Pseudomonadati</taxon>
        <taxon>Myxococcota</taxon>
        <taxon>Myxococcia</taxon>
        <taxon>Myxococcales</taxon>
        <taxon>Cystobacterineae</taxon>
        <taxon>Archangiaceae</taxon>
        <taxon>Hyalangium</taxon>
    </lineage>
</organism>
<keyword evidence="5 10" id="KW-0418">Kinase</keyword>
<reference evidence="10 11" key="1">
    <citation type="submission" date="2023-12" db="EMBL/GenBank/DDBJ databases">
        <title>the genome sequence of Hyalangium sp. s54d21.</title>
        <authorList>
            <person name="Zhang X."/>
        </authorList>
    </citation>
    <scope>NUCLEOTIDE SEQUENCE [LARGE SCALE GENOMIC DNA]</scope>
    <source>
        <strain evidence="11">s54d21</strain>
    </source>
</reference>
<evidence type="ECO:0000256" key="4">
    <source>
        <dbReference type="ARBA" id="ARBA00022679"/>
    </source>
</evidence>
<keyword evidence="6" id="KW-0902">Two-component regulatory system</keyword>
<protein>
    <recommendedName>
        <fullName evidence="2">histidine kinase</fullName>
        <ecNumber evidence="2">2.7.13.3</ecNumber>
    </recommendedName>
</protein>
<evidence type="ECO:0000256" key="7">
    <source>
        <dbReference type="SAM" id="Coils"/>
    </source>
</evidence>
<dbReference type="RefSeq" id="WP_321547274.1">
    <property type="nucleotide sequence ID" value="NZ_JAXIVS010000006.1"/>
</dbReference>
<keyword evidence="3" id="KW-0597">Phosphoprotein</keyword>
<dbReference type="EMBL" id="JAXIVS010000006">
    <property type="protein sequence ID" value="MDY7228547.1"/>
    <property type="molecule type" value="Genomic_DNA"/>
</dbReference>
<dbReference type="InterPro" id="IPR036890">
    <property type="entry name" value="HATPase_C_sf"/>
</dbReference>
<comment type="catalytic activity">
    <reaction evidence="1">
        <text>ATP + protein L-histidine = ADP + protein N-phospho-L-histidine.</text>
        <dbReference type="EC" id="2.7.13.3"/>
    </reaction>
</comment>
<feature type="transmembrane region" description="Helical" evidence="8">
    <location>
        <begin position="79"/>
        <end position="99"/>
    </location>
</feature>
<dbReference type="PANTHER" id="PTHR43711">
    <property type="entry name" value="TWO-COMPONENT HISTIDINE KINASE"/>
    <property type="match status" value="1"/>
</dbReference>
<keyword evidence="7" id="KW-0175">Coiled coil</keyword>
<dbReference type="Pfam" id="PF02518">
    <property type="entry name" value="HATPase_c"/>
    <property type="match status" value="1"/>
</dbReference>
<feature type="coiled-coil region" evidence="7">
    <location>
        <begin position="206"/>
        <end position="233"/>
    </location>
</feature>
<keyword evidence="11" id="KW-1185">Reference proteome</keyword>
<keyword evidence="4" id="KW-0808">Transferase</keyword>
<dbReference type="SMART" id="SM00388">
    <property type="entry name" value="HisKA"/>
    <property type="match status" value="1"/>
</dbReference>
<keyword evidence="8" id="KW-1133">Transmembrane helix</keyword>
<gene>
    <name evidence="10" type="ORF">SYV04_19145</name>
</gene>
<dbReference type="PANTHER" id="PTHR43711:SF32">
    <property type="entry name" value="SENSOR-TYPE HISTIDINE KINASE PRRB"/>
    <property type="match status" value="1"/>
</dbReference>
<feature type="domain" description="Histidine kinase" evidence="9">
    <location>
        <begin position="240"/>
        <end position="456"/>
    </location>
</feature>
<evidence type="ECO:0000313" key="11">
    <source>
        <dbReference type="Proteomes" id="UP001291309"/>
    </source>
</evidence>
<dbReference type="InterPro" id="IPR050736">
    <property type="entry name" value="Sensor_HK_Regulatory"/>
</dbReference>
<dbReference type="Pfam" id="PF00512">
    <property type="entry name" value="HisKA"/>
    <property type="match status" value="1"/>
</dbReference>
<evidence type="ECO:0000256" key="1">
    <source>
        <dbReference type="ARBA" id="ARBA00000085"/>
    </source>
</evidence>
<proteinExistence type="predicted"/>
<dbReference type="CDD" id="cd00075">
    <property type="entry name" value="HATPase"/>
    <property type="match status" value="1"/>
</dbReference>
<dbReference type="PROSITE" id="PS50109">
    <property type="entry name" value="HIS_KIN"/>
    <property type="match status" value="1"/>
</dbReference>